<evidence type="ECO:0000256" key="1">
    <source>
        <dbReference type="SAM" id="Coils"/>
    </source>
</evidence>
<evidence type="ECO:0008006" key="5">
    <source>
        <dbReference type="Google" id="ProtNLM"/>
    </source>
</evidence>
<dbReference type="KEGG" id="trs:Terro_2981"/>
<dbReference type="Pfam" id="PF09903">
    <property type="entry name" value="DUF2130"/>
    <property type="match status" value="1"/>
</dbReference>
<protein>
    <recommendedName>
        <fullName evidence="5">DUF2130 domain-containing protein</fullName>
    </recommendedName>
</protein>
<feature type="region of interest" description="Disordered" evidence="2">
    <location>
        <begin position="1"/>
        <end position="30"/>
    </location>
</feature>
<evidence type="ECO:0000313" key="3">
    <source>
        <dbReference type="EMBL" id="AFL89213.1"/>
    </source>
</evidence>
<reference evidence="3 4" key="1">
    <citation type="submission" date="2012-06" db="EMBL/GenBank/DDBJ databases">
        <title>Complete genome of Terriglobus roseus DSM 18391.</title>
        <authorList>
            <consortium name="US DOE Joint Genome Institute (JGI-PGF)"/>
            <person name="Lucas S."/>
            <person name="Copeland A."/>
            <person name="Lapidus A."/>
            <person name="Glavina del Rio T."/>
            <person name="Dalin E."/>
            <person name="Tice H."/>
            <person name="Bruce D."/>
            <person name="Goodwin L."/>
            <person name="Pitluck S."/>
            <person name="Peters L."/>
            <person name="Mikhailova N."/>
            <person name="Munk A.C.C."/>
            <person name="Kyrpides N."/>
            <person name="Mavromatis K."/>
            <person name="Ivanova N."/>
            <person name="Brettin T."/>
            <person name="Detter J.C."/>
            <person name="Han C."/>
            <person name="Larimer F."/>
            <person name="Land M."/>
            <person name="Hauser L."/>
            <person name="Markowitz V."/>
            <person name="Cheng J.-F."/>
            <person name="Hugenholtz P."/>
            <person name="Woyke T."/>
            <person name="Wu D."/>
            <person name="Brambilla E."/>
            <person name="Klenk H.-P."/>
            <person name="Eisen J.A."/>
        </authorList>
    </citation>
    <scope>NUCLEOTIDE SEQUENCE [LARGE SCALE GENOMIC DNA]</scope>
    <source>
        <strain evidence="4">DSM 18391 / NRRL B-41598 / KBS 63</strain>
    </source>
</reference>
<sequence>MRYLRTERLSAKLTTAQQGEADLKRREREFQDREREIPLKVEQEVSERLDQVRAAAASEASERLSLQLSEKERQIKDLATKLEEASRKAQQGSQQSQGETLELLLEDQLRRQFPFDELQPVPKGEFGGDTVHIVRDSSGRECGRILWEFKRTKIWQSAWLPKLRGDQRSARADLAVIVSQAMPPDVQHFNEVDGVWISSLSCTIPVATALRASLLQLAGQRRNAEGQQAKSELLYAYLMGAQFRGRIEAIAERWSEMQKDLADEKKATMRRWAKREAQLHTLLDSTAGIFGDVQGIAGRDLAEIQALSETLLLE</sequence>
<dbReference type="Proteomes" id="UP000006056">
    <property type="component" value="Chromosome"/>
</dbReference>
<evidence type="ECO:0000256" key="2">
    <source>
        <dbReference type="SAM" id="MobiDB-lite"/>
    </source>
</evidence>
<evidence type="ECO:0000313" key="4">
    <source>
        <dbReference type="Proteomes" id="UP000006056"/>
    </source>
</evidence>
<feature type="compositionally biased region" description="Basic and acidic residues" evidence="2">
    <location>
        <begin position="21"/>
        <end position="30"/>
    </location>
</feature>
<feature type="compositionally biased region" description="Basic and acidic residues" evidence="2">
    <location>
        <begin position="1"/>
        <end position="10"/>
    </location>
</feature>
<keyword evidence="4" id="KW-1185">Reference proteome</keyword>
<dbReference type="EMBL" id="CP003379">
    <property type="protein sequence ID" value="AFL89213.1"/>
    <property type="molecule type" value="Genomic_DNA"/>
</dbReference>
<organism evidence="3 4">
    <name type="scientific">Terriglobus roseus (strain DSM 18391 / NRRL B-41598 / KBS 63)</name>
    <dbReference type="NCBI Taxonomy" id="926566"/>
    <lineage>
        <taxon>Bacteria</taxon>
        <taxon>Pseudomonadati</taxon>
        <taxon>Acidobacteriota</taxon>
        <taxon>Terriglobia</taxon>
        <taxon>Terriglobales</taxon>
        <taxon>Acidobacteriaceae</taxon>
        <taxon>Terriglobus</taxon>
    </lineage>
</organism>
<dbReference type="PATRIC" id="fig|926566.3.peg.2971"/>
<dbReference type="InterPro" id="IPR019219">
    <property type="entry name" value="DUF2130"/>
</dbReference>
<gene>
    <name evidence="3" type="ordered locus">Terro_2981</name>
</gene>
<accession>I3ZIZ5</accession>
<dbReference type="eggNOG" id="COG4487">
    <property type="taxonomic scope" value="Bacteria"/>
</dbReference>
<proteinExistence type="predicted"/>
<feature type="coiled-coil region" evidence="1">
    <location>
        <begin position="54"/>
        <end position="95"/>
    </location>
</feature>
<dbReference type="HOGENOM" id="CLU_053673_0_0_0"/>
<dbReference type="AlphaFoldDB" id="I3ZIZ5"/>
<keyword evidence="1" id="KW-0175">Coiled coil</keyword>
<name>I3ZIZ5_TERRK</name>